<dbReference type="Proteomes" id="UP000614216">
    <property type="component" value="Unassembled WGS sequence"/>
</dbReference>
<gene>
    <name evidence="12" type="ORF">JMN32_10350</name>
</gene>
<evidence type="ECO:0000256" key="9">
    <source>
        <dbReference type="SAM" id="SignalP"/>
    </source>
</evidence>
<comment type="subcellular location">
    <subcellularLocation>
        <location evidence="1">Cell outer membrane</location>
        <topology evidence="1">Multi-pass membrane protein</topology>
    </subcellularLocation>
</comment>
<protein>
    <submittedName>
        <fullName evidence="12">TonB-dependent receptor</fullName>
    </submittedName>
</protein>
<evidence type="ECO:0000313" key="12">
    <source>
        <dbReference type="EMBL" id="MBL6446714.1"/>
    </source>
</evidence>
<dbReference type="InterPro" id="IPR036942">
    <property type="entry name" value="Beta-barrel_TonB_sf"/>
</dbReference>
<comment type="caution">
    <text evidence="12">The sequence shown here is derived from an EMBL/GenBank/DDBJ whole genome shotgun (WGS) entry which is preliminary data.</text>
</comment>
<keyword evidence="12" id="KW-0675">Receptor</keyword>
<dbReference type="EMBL" id="JAEUGD010000031">
    <property type="protein sequence ID" value="MBL6446714.1"/>
    <property type="molecule type" value="Genomic_DNA"/>
</dbReference>
<evidence type="ECO:0000256" key="6">
    <source>
        <dbReference type="ARBA" id="ARBA00023136"/>
    </source>
</evidence>
<evidence type="ECO:0000256" key="1">
    <source>
        <dbReference type="ARBA" id="ARBA00004571"/>
    </source>
</evidence>
<dbReference type="Gene3D" id="2.170.130.10">
    <property type="entry name" value="TonB-dependent receptor, plug domain"/>
    <property type="match status" value="1"/>
</dbReference>
<keyword evidence="6 8" id="KW-0472">Membrane</keyword>
<proteinExistence type="inferred from homology"/>
<dbReference type="AlphaFoldDB" id="A0A937FVB7"/>
<accession>A0A937FVB7</accession>
<dbReference type="Pfam" id="PF07715">
    <property type="entry name" value="Plug"/>
    <property type="match status" value="1"/>
</dbReference>
<dbReference type="InterPro" id="IPR037066">
    <property type="entry name" value="Plug_dom_sf"/>
</dbReference>
<evidence type="ECO:0000256" key="7">
    <source>
        <dbReference type="ARBA" id="ARBA00023237"/>
    </source>
</evidence>
<dbReference type="GO" id="GO:0044718">
    <property type="term" value="P:siderophore transmembrane transport"/>
    <property type="evidence" value="ECO:0007669"/>
    <property type="project" value="TreeGrafter"/>
</dbReference>
<dbReference type="PANTHER" id="PTHR30069:SF49">
    <property type="entry name" value="OUTER MEMBRANE PROTEIN C"/>
    <property type="match status" value="1"/>
</dbReference>
<keyword evidence="3" id="KW-1134">Transmembrane beta strand</keyword>
<dbReference type="RefSeq" id="WP_202856251.1">
    <property type="nucleotide sequence ID" value="NZ_JAEUGD010000031.1"/>
</dbReference>
<keyword evidence="7" id="KW-0998">Cell outer membrane</keyword>
<evidence type="ECO:0000256" key="8">
    <source>
        <dbReference type="RuleBase" id="RU003357"/>
    </source>
</evidence>
<dbReference type="InterPro" id="IPR000531">
    <property type="entry name" value="Beta-barrel_TonB"/>
</dbReference>
<organism evidence="12 13">
    <name type="scientific">Fulvivirga marina</name>
    <dbReference type="NCBI Taxonomy" id="2494733"/>
    <lineage>
        <taxon>Bacteria</taxon>
        <taxon>Pseudomonadati</taxon>
        <taxon>Bacteroidota</taxon>
        <taxon>Cytophagia</taxon>
        <taxon>Cytophagales</taxon>
        <taxon>Fulvivirgaceae</taxon>
        <taxon>Fulvivirga</taxon>
    </lineage>
</organism>
<evidence type="ECO:0000256" key="5">
    <source>
        <dbReference type="ARBA" id="ARBA00023077"/>
    </source>
</evidence>
<keyword evidence="4" id="KW-0812">Transmembrane</keyword>
<keyword evidence="9" id="KW-0732">Signal</keyword>
<evidence type="ECO:0000256" key="3">
    <source>
        <dbReference type="ARBA" id="ARBA00022452"/>
    </source>
</evidence>
<keyword evidence="13" id="KW-1185">Reference proteome</keyword>
<evidence type="ECO:0000313" key="13">
    <source>
        <dbReference type="Proteomes" id="UP000614216"/>
    </source>
</evidence>
<evidence type="ECO:0000256" key="2">
    <source>
        <dbReference type="ARBA" id="ARBA00022448"/>
    </source>
</evidence>
<comment type="similarity">
    <text evidence="8">Belongs to the TonB-dependent receptor family.</text>
</comment>
<keyword evidence="2" id="KW-0813">Transport</keyword>
<keyword evidence="5 8" id="KW-0798">TonB box</keyword>
<dbReference type="PANTHER" id="PTHR30069">
    <property type="entry name" value="TONB-DEPENDENT OUTER MEMBRANE RECEPTOR"/>
    <property type="match status" value="1"/>
</dbReference>
<dbReference type="SUPFAM" id="SSF56935">
    <property type="entry name" value="Porins"/>
    <property type="match status" value="1"/>
</dbReference>
<evidence type="ECO:0000256" key="4">
    <source>
        <dbReference type="ARBA" id="ARBA00022692"/>
    </source>
</evidence>
<dbReference type="InterPro" id="IPR039426">
    <property type="entry name" value="TonB-dep_rcpt-like"/>
</dbReference>
<feature type="domain" description="TonB-dependent receptor plug" evidence="11">
    <location>
        <begin position="50"/>
        <end position="139"/>
    </location>
</feature>
<dbReference type="GO" id="GO:0015344">
    <property type="term" value="F:siderophore uptake transmembrane transporter activity"/>
    <property type="evidence" value="ECO:0007669"/>
    <property type="project" value="TreeGrafter"/>
</dbReference>
<dbReference type="Pfam" id="PF00593">
    <property type="entry name" value="TonB_dep_Rec_b-barrel"/>
    <property type="match status" value="1"/>
</dbReference>
<feature type="signal peptide" evidence="9">
    <location>
        <begin position="1"/>
        <end position="19"/>
    </location>
</feature>
<evidence type="ECO:0000259" key="10">
    <source>
        <dbReference type="Pfam" id="PF00593"/>
    </source>
</evidence>
<evidence type="ECO:0000259" key="11">
    <source>
        <dbReference type="Pfam" id="PF07715"/>
    </source>
</evidence>
<dbReference type="Gene3D" id="2.40.170.20">
    <property type="entry name" value="TonB-dependent receptor, beta-barrel domain"/>
    <property type="match status" value="1"/>
</dbReference>
<sequence length="666" mass="75649">MRYSYIILIILISAARVVAQTAEQEQGYLKTMHLDEIQIYVGKDTAADHAIHDQQFVAVEQILEKNSSINLVRRGNFAMEPMINGMSGGQINLTIDGMKLFGACTDRMDPVSAYVETVNMEKLEVTTGAEGSKHGSTVGGSVNLRLKQPEMRVNKSLKGAAGLNYQSISQGYNAFYNLDYSSNNLGLRYSGVYRHHGIYKDGHHQEVNFSQYEKMNHALNGNYRLAEDKKLIFGFIWDDAWDIGYPALPMDVAFAKARIYKLGFEQENLSEQWKKLNIMAYGNNITHEMDDSQRDVIIRMDMPGWSNTYGLNMDTDWKLGSHFLKARTEFFRNDVRAEMTMYPNEGVSMFMLTWPDAVRTAGGLFLQDRIPFGRWIWSNSLRVDVAHNEIKSKIGMAQLEVLDYEYDGSDVRTALNFSSTLMVPAGQYWQAEFTGAYAERFPTVTEQFGFFLFNSQDGYDYVGDPSLDNEKAWQFTSGLYLKKDGFQVNFKAFGYYFKGYIVGRVDETIDAMTLGARGVKVYENLSHAWVTGLNSDWTVKVTDNIVYNGVAEYTLGELKGGDKLPMLVPLGLTNVLMYKYKTFGAEVGYEFVDGRDQENKWSGEMPSDDYHVFNAKVVYQQLLGEYAIKWQLGIDNIFDVAYRHPLDWGGILRPGRSVNIGVSCHF</sequence>
<feature type="domain" description="TonB-dependent receptor-like beta-barrel" evidence="10">
    <location>
        <begin position="233"/>
        <end position="637"/>
    </location>
</feature>
<reference evidence="12" key="1">
    <citation type="submission" date="2021-01" db="EMBL/GenBank/DDBJ databases">
        <title>Fulvivirga kasyanovii gen. nov., sp nov., a novel member of the phylum Bacteroidetes isolated from seawater in a mussel farm.</title>
        <authorList>
            <person name="Zhao L.-H."/>
            <person name="Wang Z.-J."/>
        </authorList>
    </citation>
    <scope>NUCLEOTIDE SEQUENCE</scope>
    <source>
        <strain evidence="12">29W222</strain>
    </source>
</reference>
<name>A0A937FVB7_9BACT</name>
<dbReference type="GO" id="GO:0009279">
    <property type="term" value="C:cell outer membrane"/>
    <property type="evidence" value="ECO:0007669"/>
    <property type="project" value="UniProtKB-SubCell"/>
</dbReference>
<feature type="chain" id="PRO_5037554317" evidence="9">
    <location>
        <begin position="20"/>
        <end position="666"/>
    </location>
</feature>
<dbReference type="InterPro" id="IPR012910">
    <property type="entry name" value="Plug_dom"/>
</dbReference>